<dbReference type="InterPro" id="IPR008844">
    <property type="entry name" value="Spore_GerAC-like"/>
</dbReference>
<keyword evidence="7" id="KW-0449">Lipoprotein</keyword>
<dbReference type="NCBIfam" id="TIGR02887">
    <property type="entry name" value="spore_ger_x_C"/>
    <property type="match status" value="1"/>
</dbReference>
<dbReference type="EMBL" id="QPJJ01000001">
    <property type="protein sequence ID" value="RCW77168.1"/>
    <property type="molecule type" value="Genomic_DNA"/>
</dbReference>
<evidence type="ECO:0000313" key="10">
    <source>
        <dbReference type="EMBL" id="RCW77168.1"/>
    </source>
</evidence>
<keyword evidence="4" id="KW-0732">Signal</keyword>
<keyword evidence="6" id="KW-0564">Palmitate</keyword>
<accession>A0A368YCL3</accession>
<dbReference type="OrthoDB" id="2370124at2"/>
<reference evidence="10 11" key="1">
    <citation type="submission" date="2018-07" db="EMBL/GenBank/DDBJ databases">
        <title>Genomic Encyclopedia of Type Strains, Phase IV (KMG-IV): sequencing the most valuable type-strain genomes for metagenomic binning, comparative biology and taxonomic classification.</title>
        <authorList>
            <person name="Goeker M."/>
        </authorList>
    </citation>
    <scope>NUCLEOTIDE SEQUENCE [LARGE SCALE GENOMIC DNA]</scope>
    <source>
        <strain evidence="10 11">DSM 27696</strain>
    </source>
</reference>
<dbReference type="InterPro" id="IPR057336">
    <property type="entry name" value="GerAC_N"/>
</dbReference>
<dbReference type="Proteomes" id="UP000252585">
    <property type="component" value="Unassembled WGS sequence"/>
</dbReference>
<comment type="subcellular location">
    <subcellularLocation>
        <location evidence="1">Membrane</location>
        <topology evidence="1">Lipid-anchor</topology>
    </subcellularLocation>
</comment>
<dbReference type="GO" id="GO:0009847">
    <property type="term" value="P:spore germination"/>
    <property type="evidence" value="ECO:0007669"/>
    <property type="project" value="InterPro"/>
</dbReference>
<evidence type="ECO:0000256" key="5">
    <source>
        <dbReference type="ARBA" id="ARBA00023136"/>
    </source>
</evidence>
<sequence>MTNTKVCFIILSLFLLTGCWDQHLLKNTRLIYGMAFDLDAENKIEETIVIRSIPINPDTGMANEVVSAVGDTINDTRKLINEKISGEYGGSKNQVVLLGSELAKIDIYPFLDNFYREPLSPLSAKLGVVQGKAGDIISLKEKDQNLIAEYLTELIRNGEEKRILPIQSIQTICTHMFDEGKDFGLPLLQFDPKNRAVEIQGLALFDGKKYTENFLTPDQSSIMMLLSGEAKSGTEFTYKVNEENKENWVYNYVSFQVLKAKVKKTISSTSSNDFSVQLGLDLAIEIDEYPKDHLFDEAYAKELKTKIKKQMGEDAEEVISLLQEANSDVFGYGRDLLAYHSKQLQGNKLEKGYFKKLDIQSKIEVTIEQAGVIY</sequence>
<protein>
    <submittedName>
        <fullName evidence="10">Ger(X)C family germination protein</fullName>
    </submittedName>
</protein>
<comment type="caution">
    <text evidence="10">The sequence shown here is derived from an EMBL/GenBank/DDBJ whole genome shotgun (WGS) entry which is preliminary data.</text>
</comment>
<dbReference type="InterPro" id="IPR038501">
    <property type="entry name" value="Spore_GerAC_C_sf"/>
</dbReference>
<dbReference type="PANTHER" id="PTHR35789">
    <property type="entry name" value="SPORE GERMINATION PROTEIN B3"/>
    <property type="match status" value="1"/>
</dbReference>
<dbReference type="AlphaFoldDB" id="A0A368YCL3"/>
<evidence type="ECO:0000259" key="8">
    <source>
        <dbReference type="Pfam" id="PF05504"/>
    </source>
</evidence>
<dbReference type="PROSITE" id="PS51257">
    <property type="entry name" value="PROKAR_LIPOPROTEIN"/>
    <property type="match status" value="1"/>
</dbReference>
<keyword evidence="3" id="KW-0309">Germination</keyword>
<organism evidence="10 11">
    <name type="scientific">Saliterribacillus persicus</name>
    <dbReference type="NCBI Taxonomy" id="930114"/>
    <lineage>
        <taxon>Bacteria</taxon>
        <taxon>Bacillati</taxon>
        <taxon>Bacillota</taxon>
        <taxon>Bacilli</taxon>
        <taxon>Bacillales</taxon>
        <taxon>Bacillaceae</taxon>
        <taxon>Saliterribacillus</taxon>
    </lineage>
</organism>
<evidence type="ECO:0000313" key="11">
    <source>
        <dbReference type="Proteomes" id="UP000252585"/>
    </source>
</evidence>
<feature type="domain" description="Spore germination GerAC-like C-terminal" evidence="8">
    <location>
        <begin position="200"/>
        <end position="371"/>
    </location>
</feature>
<dbReference type="RefSeq" id="WP_114351117.1">
    <property type="nucleotide sequence ID" value="NZ_QPJJ01000001.1"/>
</dbReference>
<evidence type="ECO:0000256" key="2">
    <source>
        <dbReference type="ARBA" id="ARBA00007886"/>
    </source>
</evidence>
<dbReference type="GO" id="GO:0016020">
    <property type="term" value="C:membrane"/>
    <property type="evidence" value="ECO:0007669"/>
    <property type="project" value="UniProtKB-SubCell"/>
</dbReference>
<evidence type="ECO:0000256" key="3">
    <source>
        <dbReference type="ARBA" id="ARBA00022544"/>
    </source>
</evidence>
<evidence type="ECO:0000256" key="1">
    <source>
        <dbReference type="ARBA" id="ARBA00004635"/>
    </source>
</evidence>
<proteinExistence type="inferred from homology"/>
<dbReference type="PANTHER" id="PTHR35789:SF1">
    <property type="entry name" value="SPORE GERMINATION PROTEIN B3"/>
    <property type="match status" value="1"/>
</dbReference>
<dbReference type="Pfam" id="PF25198">
    <property type="entry name" value="Spore_GerAC_N"/>
    <property type="match status" value="1"/>
</dbReference>
<dbReference type="Pfam" id="PF05504">
    <property type="entry name" value="Spore_GerAC"/>
    <property type="match status" value="1"/>
</dbReference>
<name>A0A368YCL3_9BACI</name>
<feature type="domain" description="Spore germination protein N-terminal" evidence="9">
    <location>
        <begin position="21"/>
        <end position="188"/>
    </location>
</feature>
<comment type="similarity">
    <text evidence="2">Belongs to the GerABKC lipoprotein family.</text>
</comment>
<keyword evidence="5" id="KW-0472">Membrane</keyword>
<keyword evidence="11" id="KW-1185">Reference proteome</keyword>
<evidence type="ECO:0000259" key="9">
    <source>
        <dbReference type="Pfam" id="PF25198"/>
    </source>
</evidence>
<dbReference type="InterPro" id="IPR046953">
    <property type="entry name" value="Spore_GerAC-like_C"/>
</dbReference>
<gene>
    <name evidence="10" type="ORF">DFR57_10135</name>
</gene>
<evidence type="ECO:0000256" key="6">
    <source>
        <dbReference type="ARBA" id="ARBA00023139"/>
    </source>
</evidence>
<dbReference type="Gene3D" id="3.30.300.210">
    <property type="entry name" value="Nutrient germinant receptor protein C, domain 3"/>
    <property type="match status" value="1"/>
</dbReference>
<evidence type="ECO:0000256" key="7">
    <source>
        <dbReference type="ARBA" id="ARBA00023288"/>
    </source>
</evidence>
<evidence type="ECO:0000256" key="4">
    <source>
        <dbReference type="ARBA" id="ARBA00022729"/>
    </source>
</evidence>